<dbReference type="PANTHER" id="PTHR38601:SF1">
    <property type="entry name" value="HYDROGENASE-4 COMPONENT E"/>
    <property type="match status" value="1"/>
</dbReference>
<feature type="transmembrane region" description="Helical" evidence="6">
    <location>
        <begin position="60"/>
        <end position="78"/>
    </location>
</feature>
<sequence>MSGSANTQILDFACGLFLLAAVGALWRRELSAVIGLLAVQGAALAVIAAALGADEHHPELYAVAAGVGILRAGVLPGLARRALAASGENRESEPLVNVASSLLAAAALVLLAYAVAQPLARLDASPGARALPVGLASVLIGLFMLVARRKALSQVAGFLLLDNGITAVAFLAAAGVPLLVEIGVSFDLLLVVLVLRVLTVRMQSAFGATDLDDLRELHD</sequence>
<reference evidence="8" key="1">
    <citation type="journal article" date="2019" name="Int. J. Syst. Evol. Microbiol.">
        <title>The Global Catalogue of Microorganisms (GCM) 10K type strain sequencing project: providing services to taxonomists for standard genome sequencing and annotation.</title>
        <authorList>
            <consortium name="The Broad Institute Genomics Platform"/>
            <consortium name="The Broad Institute Genome Sequencing Center for Infectious Disease"/>
            <person name="Wu L."/>
            <person name="Ma J."/>
        </authorList>
    </citation>
    <scope>NUCLEOTIDE SEQUENCE [LARGE SCALE GENOMIC DNA]</scope>
    <source>
        <strain evidence="8">JCM 16013</strain>
    </source>
</reference>
<dbReference type="PANTHER" id="PTHR38601">
    <property type="entry name" value="HYDROGENASE-4 COMPONENT E"/>
    <property type="match status" value="1"/>
</dbReference>
<name>A0ABP5CLU0_9ACTN</name>
<proteinExistence type="predicted"/>
<dbReference type="Proteomes" id="UP001499854">
    <property type="component" value="Unassembled WGS sequence"/>
</dbReference>
<feature type="transmembrane region" description="Helical" evidence="6">
    <location>
        <begin position="167"/>
        <end position="195"/>
    </location>
</feature>
<evidence type="ECO:0000256" key="6">
    <source>
        <dbReference type="SAM" id="Phobius"/>
    </source>
</evidence>
<dbReference type="RefSeq" id="WP_344656964.1">
    <property type="nucleotide sequence ID" value="NZ_BAAAQM010000010.1"/>
</dbReference>
<gene>
    <name evidence="7" type="ORF">GCM10009838_23180</name>
</gene>
<feature type="transmembrane region" description="Helical" evidence="6">
    <location>
        <begin position="9"/>
        <end position="26"/>
    </location>
</feature>
<evidence type="ECO:0000256" key="2">
    <source>
        <dbReference type="ARBA" id="ARBA00022475"/>
    </source>
</evidence>
<keyword evidence="5 6" id="KW-0472">Membrane</keyword>
<keyword evidence="2" id="KW-1003">Cell membrane</keyword>
<protein>
    <submittedName>
        <fullName evidence="7">Hydrogenase HycP</fullName>
    </submittedName>
</protein>
<comment type="subcellular location">
    <subcellularLocation>
        <location evidence="1">Cell membrane</location>
        <topology evidence="1">Multi-pass membrane protein</topology>
    </subcellularLocation>
</comment>
<keyword evidence="3 6" id="KW-0812">Transmembrane</keyword>
<comment type="caution">
    <text evidence="7">The sequence shown here is derived from an EMBL/GenBank/DDBJ whole genome shotgun (WGS) entry which is preliminary data.</text>
</comment>
<dbReference type="InterPro" id="IPR038730">
    <property type="entry name" value="HyfE-like"/>
</dbReference>
<feature type="transmembrane region" description="Helical" evidence="6">
    <location>
        <begin position="32"/>
        <end position="53"/>
    </location>
</feature>
<keyword evidence="8" id="KW-1185">Reference proteome</keyword>
<evidence type="ECO:0000256" key="3">
    <source>
        <dbReference type="ARBA" id="ARBA00022692"/>
    </source>
</evidence>
<evidence type="ECO:0000256" key="4">
    <source>
        <dbReference type="ARBA" id="ARBA00022989"/>
    </source>
</evidence>
<organism evidence="7 8">
    <name type="scientific">Catenulispora subtropica</name>
    <dbReference type="NCBI Taxonomy" id="450798"/>
    <lineage>
        <taxon>Bacteria</taxon>
        <taxon>Bacillati</taxon>
        <taxon>Actinomycetota</taxon>
        <taxon>Actinomycetes</taxon>
        <taxon>Catenulisporales</taxon>
        <taxon>Catenulisporaceae</taxon>
        <taxon>Catenulispora</taxon>
    </lineage>
</organism>
<evidence type="ECO:0000256" key="1">
    <source>
        <dbReference type="ARBA" id="ARBA00004651"/>
    </source>
</evidence>
<accession>A0ABP5CLU0</accession>
<evidence type="ECO:0000313" key="7">
    <source>
        <dbReference type="EMBL" id="GAA1965091.1"/>
    </source>
</evidence>
<keyword evidence="4 6" id="KW-1133">Transmembrane helix</keyword>
<evidence type="ECO:0000313" key="8">
    <source>
        <dbReference type="Proteomes" id="UP001499854"/>
    </source>
</evidence>
<feature type="transmembrane region" description="Helical" evidence="6">
    <location>
        <begin position="98"/>
        <end position="116"/>
    </location>
</feature>
<feature type="transmembrane region" description="Helical" evidence="6">
    <location>
        <begin position="128"/>
        <end position="147"/>
    </location>
</feature>
<evidence type="ECO:0000256" key="5">
    <source>
        <dbReference type="ARBA" id="ARBA00023136"/>
    </source>
</evidence>
<dbReference type="EMBL" id="BAAAQM010000010">
    <property type="protein sequence ID" value="GAA1965091.1"/>
    <property type="molecule type" value="Genomic_DNA"/>
</dbReference>